<sequence length="159" mass="18227">MVVFESIVTKLQLVISICSVIYSPTWLPVLINFAFLALAIFSLASYAFCWRKRNNLLVLPILIYETVTIFWTMVWLYASITAVATGYLWSLEWIGGPRSDRAAVSYDVNDIRYVDPNESSPETRNGRVQQHRHTMFGFSQCFICVDCIIFQQSNTVPLL</sequence>
<reference evidence="3" key="2">
    <citation type="submission" date="2017-02" db="UniProtKB">
        <authorList>
            <consortium name="WormBaseParasite"/>
        </authorList>
    </citation>
    <scope>IDENTIFICATION</scope>
</reference>
<keyword evidence="1" id="KW-0472">Membrane</keyword>
<keyword evidence="2" id="KW-1185">Reference proteome</keyword>
<reference evidence="2" key="1">
    <citation type="submission" date="2012-09" db="EMBL/GenBank/DDBJ databases">
        <authorList>
            <person name="Martin A.A."/>
        </authorList>
    </citation>
    <scope>NUCLEOTIDE SEQUENCE</scope>
</reference>
<keyword evidence="1" id="KW-1133">Transmembrane helix</keyword>
<dbReference type="Proteomes" id="UP000035642">
    <property type="component" value="Unassembled WGS sequence"/>
</dbReference>
<feature type="transmembrane region" description="Helical" evidence="1">
    <location>
        <begin position="29"/>
        <end position="49"/>
    </location>
</feature>
<organism evidence="2 3">
    <name type="scientific">Angiostrongylus cantonensis</name>
    <name type="common">Rat lungworm</name>
    <dbReference type="NCBI Taxonomy" id="6313"/>
    <lineage>
        <taxon>Eukaryota</taxon>
        <taxon>Metazoa</taxon>
        <taxon>Ecdysozoa</taxon>
        <taxon>Nematoda</taxon>
        <taxon>Chromadorea</taxon>
        <taxon>Rhabditida</taxon>
        <taxon>Rhabditina</taxon>
        <taxon>Rhabditomorpha</taxon>
        <taxon>Strongyloidea</taxon>
        <taxon>Metastrongylidae</taxon>
        <taxon>Angiostrongylus</taxon>
    </lineage>
</organism>
<dbReference type="AlphaFoldDB" id="A0A0K0DC69"/>
<evidence type="ECO:0000313" key="2">
    <source>
        <dbReference type="Proteomes" id="UP000035642"/>
    </source>
</evidence>
<evidence type="ECO:0000313" key="3">
    <source>
        <dbReference type="WBParaSite" id="ACAC_0000812401-mRNA-1"/>
    </source>
</evidence>
<evidence type="ECO:0000256" key="1">
    <source>
        <dbReference type="SAM" id="Phobius"/>
    </source>
</evidence>
<proteinExistence type="predicted"/>
<accession>A0A0K0DC69</accession>
<feature type="transmembrane region" description="Helical" evidence="1">
    <location>
        <begin position="56"/>
        <end position="78"/>
    </location>
</feature>
<protein>
    <submittedName>
        <fullName evidence="3">MARVEL domain-containing protein</fullName>
    </submittedName>
</protein>
<keyword evidence="1" id="KW-0812">Transmembrane</keyword>
<dbReference type="WBParaSite" id="ACAC_0000812401-mRNA-1">
    <property type="protein sequence ID" value="ACAC_0000812401-mRNA-1"/>
    <property type="gene ID" value="ACAC_0000812401"/>
</dbReference>
<name>A0A0K0DC69_ANGCA</name>